<proteinExistence type="inferred from homology"/>
<evidence type="ECO:0000256" key="5">
    <source>
        <dbReference type="SAM" id="MobiDB-lite"/>
    </source>
</evidence>
<feature type="compositionally biased region" description="Polar residues" evidence="5">
    <location>
        <begin position="577"/>
        <end position="595"/>
    </location>
</feature>
<feature type="region of interest" description="Disordered" evidence="5">
    <location>
        <begin position="499"/>
        <end position="521"/>
    </location>
</feature>
<feature type="region of interest" description="Disordered" evidence="5">
    <location>
        <begin position="543"/>
        <end position="698"/>
    </location>
</feature>
<evidence type="ECO:0000256" key="4">
    <source>
        <dbReference type="ARBA" id="ARBA00021336"/>
    </source>
</evidence>
<feature type="compositionally biased region" description="Polar residues" evidence="5">
    <location>
        <begin position="472"/>
        <end position="485"/>
    </location>
</feature>
<feature type="region of interest" description="Disordered" evidence="5">
    <location>
        <begin position="1"/>
        <end position="99"/>
    </location>
</feature>
<feature type="region of interest" description="Disordered" evidence="5">
    <location>
        <begin position="453"/>
        <end position="485"/>
    </location>
</feature>
<feature type="region of interest" description="Disordered" evidence="5">
    <location>
        <begin position="204"/>
        <end position="232"/>
    </location>
</feature>
<dbReference type="CDD" id="cd24139">
    <property type="entry name" value="SIP5-like"/>
    <property type="match status" value="1"/>
</dbReference>
<feature type="compositionally biased region" description="Polar residues" evidence="5">
    <location>
        <begin position="772"/>
        <end position="787"/>
    </location>
</feature>
<feature type="compositionally biased region" description="Basic and acidic residues" evidence="5">
    <location>
        <begin position="543"/>
        <end position="572"/>
    </location>
</feature>
<feature type="compositionally biased region" description="Low complexity" evidence="5">
    <location>
        <begin position="204"/>
        <end position="213"/>
    </location>
</feature>
<feature type="compositionally biased region" description="Polar residues" evidence="5">
    <location>
        <begin position="645"/>
        <end position="654"/>
    </location>
</feature>
<organism evidence="6 7">
    <name type="scientific">Emydomyces testavorans</name>
    <dbReference type="NCBI Taxonomy" id="2070801"/>
    <lineage>
        <taxon>Eukaryota</taxon>
        <taxon>Fungi</taxon>
        <taxon>Dikarya</taxon>
        <taxon>Ascomycota</taxon>
        <taxon>Pezizomycotina</taxon>
        <taxon>Eurotiomycetes</taxon>
        <taxon>Eurotiomycetidae</taxon>
        <taxon>Onygenales</taxon>
        <taxon>Nannizziopsiaceae</taxon>
        <taxon>Emydomyces</taxon>
    </lineage>
</organism>
<sequence length="787" mass="85637">MGNAATKESRPSHGHTIRHSRRPSTASTGGYEHVRPSDGPPTEGSSRTLRGNRPELSLLSMTADRDQLSVEYRRETKQEREARKREKENAARIKERERSVKEEHVDGGYLVTQGVYVGPEDFNKSIVRQLMIERRLAPFWKGLNDFSDSWTEHQLMAAARGMPIPAPDEVPPELEYKMPPKSPEERQMLDKNLNNLMVPITSRSQSYNSDSSSVNRILSPPRSPDTLSPTGSFFRGRAKTLASLTTSSRTNVSDMAPREINLPKDSFVNGQPIEAYLYKSAAECPICFLYYPPYLNKTRCCDQPICSECFVQIKRPDPHPPEHDPNSSENARPDEPDGQLVSEPAACPFCVQPEFGVTYSPPPFRRGLAYASNVTAPALPDSSAASSASSLVSGGANPATRRRSVSISADSPNVITTDKLRPDWATKLAAARAQAARRSAAATALHTAAYLMNNPGASGESRRRSMLRRATGQDSPNSRAGSPNINALAYIAERRAMADRENDSPGDSSTNLAPPRASSRRTRIDELEEMMMMEAIRLSLAAEEERRKKEEKEAKKEAKRREKEAKKAERQARKTGLYSNNPSNNAVNTPSSGSAAQIGDATISELDTSTSKGKGIDRSQPATSIATEAGSSSEPPKLVLKDLNNEQFSPFQEGSNKKTHLRHVSSASSSNSSLVESTFGESLGSGTPHNGSSSSLAPAHGFRSLAAMIDDAAPSETVENAARPGCATEEITVPAAEERSQISPTKVLHEEKLLSSSPSLERNDTLGKEAHASSTEVLSQPTLGMTR</sequence>
<feature type="compositionally biased region" description="Low complexity" evidence="5">
    <location>
        <begin position="665"/>
        <end position="677"/>
    </location>
</feature>
<feature type="compositionally biased region" description="Basic and acidic residues" evidence="5">
    <location>
        <begin position="63"/>
        <end position="99"/>
    </location>
</feature>
<feature type="region of interest" description="Disordered" evidence="5">
    <location>
        <begin position="379"/>
        <end position="405"/>
    </location>
</feature>
<dbReference type="EMBL" id="CP120628">
    <property type="protein sequence ID" value="WEW59032.1"/>
    <property type="molecule type" value="Genomic_DNA"/>
</dbReference>
<feature type="compositionally biased region" description="Polar residues" evidence="5">
    <location>
        <begin position="684"/>
        <end position="696"/>
    </location>
</feature>
<feature type="region of interest" description="Disordered" evidence="5">
    <location>
        <begin position="713"/>
        <end position="787"/>
    </location>
</feature>
<feature type="compositionally biased region" description="Polar residues" evidence="5">
    <location>
        <begin position="620"/>
        <end position="634"/>
    </location>
</feature>
<dbReference type="InterPro" id="IPR039301">
    <property type="entry name" value="Sip5/DA2"/>
</dbReference>
<evidence type="ECO:0000256" key="2">
    <source>
        <dbReference type="ARBA" id="ARBA00010402"/>
    </source>
</evidence>
<feature type="region of interest" description="Disordered" evidence="5">
    <location>
        <begin position="317"/>
        <end position="339"/>
    </location>
</feature>
<protein>
    <recommendedName>
        <fullName evidence="4">Protein SIP5</fullName>
    </recommendedName>
    <alternativeName>
        <fullName evidence="3">Protein sip5</fullName>
    </alternativeName>
</protein>
<dbReference type="GO" id="GO:0005737">
    <property type="term" value="C:cytoplasm"/>
    <property type="evidence" value="ECO:0007669"/>
    <property type="project" value="TreeGrafter"/>
</dbReference>
<evidence type="ECO:0000256" key="3">
    <source>
        <dbReference type="ARBA" id="ARBA00020215"/>
    </source>
</evidence>
<dbReference type="AlphaFoldDB" id="A0AAF0DK11"/>
<reference evidence="6" key="1">
    <citation type="submission" date="2023-03" db="EMBL/GenBank/DDBJ databases">
        <title>Emydomyces testavorans Genome Sequence.</title>
        <authorList>
            <person name="Hoyer L."/>
        </authorList>
    </citation>
    <scope>NUCLEOTIDE SEQUENCE</scope>
    <source>
        <strain evidence="6">16-2883</strain>
    </source>
</reference>
<dbReference type="Proteomes" id="UP001219355">
    <property type="component" value="Chromosome 2"/>
</dbReference>
<evidence type="ECO:0000313" key="6">
    <source>
        <dbReference type="EMBL" id="WEW59032.1"/>
    </source>
</evidence>
<comment type="similarity">
    <text evidence="2">Belongs to the SIP5 family.</text>
</comment>
<dbReference type="PANTHER" id="PTHR31315:SF1">
    <property type="entry name" value="PROTEIN SIP5"/>
    <property type="match status" value="1"/>
</dbReference>
<keyword evidence="7" id="KW-1185">Reference proteome</keyword>
<evidence type="ECO:0000256" key="1">
    <source>
        <dbReference type="ARBA" id="ARBA00003453"/>
    </source>
</evidence>
<feature type="compositionally biased region" description="Basic and acidic residues" evidence="5">
    <location>
        <begin position="317"/>
        <end position="335"/>
    </location>
</feature>
<gene>
    <name evidence="6" type="primary">SIP5</name>
    <name evidence="6" type="ORF">PRK78_004500</name>
</gene>
<feature type="compositionally biased region" description="Low complexity" evidence="5">
    <location>
        <begin position="379"/>
        <end position="396"/>
    </location>
</feature>
<evidence type="ECO:0000313" key="7">
    <source>
        <dbReference type="Proteomes" id="UP001219355"/>
    </source>
</evidence>
<feature type="compositionally biased region" description="Basic and acidic residues" evidence="5">
    <location>
        <begin position="761"/>
        <end position="771"/>
    </location>
</feature>
<dbReference type="PANTHER" id="PTHR31315">
    <property type="entry name" value="PROTEIN SIP5"/>
    <property type="match status" value="1"/>
</dbReference>
<comment type="function">
    <text evidence="1">May negatively regulate the SNF1 kinase.</text>
</comment>
<name>A0AAF0DK11_9EURO</name>
<feature type="compositionally biased region" description="Basic residues" evidence="5">
    <location>
        <begin position="12"/>
        <end position="22"/>
    </location>
</feature>
<accession>A0AAF0DK11</accession>